<dbReference type="EMBL" id="FOET01000003">
    <property type="protein sequence ID" value="SEQ03489.1"/>
    <property type="molecule type" value="Genomic_DNA"/>
</dbReference>
<feature type="region of interest" description="Disordered" evidence="1">
    <location>
        <begin position="1"/>
        <end position="33"/>
    </location>
</feature>
<dbReference type="Proteomes" id="UP000199055">
    <property type="component" value="Unassembled WGS sequence"/>
</dbReference>
<keyword evidence="3" id="KW-1185">Reference proteome</keyword>
<evidence type="ECO:0000313" key="2">
    <source>
        <dbReference type="EMBL" id="SEQ03489.1"/>
    </source>
</evidence>
<dbReference type="RefSeq" id="WP_093657440.1">
    <property type="nucleotide sequence ID" value="NZ_FOET01000003.1"/>
</dbReference>
<accession>A0A1H9CQN7</accession>
<protein>
    <submittedName>
        <fullName evidence="2">Uncharacterized protein</fullName>
    </submittedName>
</protein>
<reference evidence="2 3" key="1">
    <citation type="submission" date="2016-10" db="EMBL/GenBank/DDBJ databases">
        <authorList>
            <person name="de Groot N.N."/>
        </authorList>
    </citation>
    <scope>NUCLEOTIDE SEQUENCE [LARGE SCALE GENOMIC DNA]</scope>
    <source>
        <strain evidence="2 3">CGMCC 4.3519</strain>
    </source>
</reference>
<evidence type="ECO:0000256" key="1">
    <source>
        <dbReference type="SAM" id="MobiDB-lite"/>
    </source>
</evidence>
<name>A0A1H9CQN7_9ACTN</name>
<dbReference type="AlphaFoldDB" id="A0A1H9CQN7"/>
<evidence type="ECO:0000313" key="3">
    <source>
        <dbReference type="Proteomes" id="UP000199055"/>
    </source>
</evidence>
<sequence>MTDLDAAEYEETPQDAEEPDAADDELDADEVAEQDSAAIWSRFGDSDLPALPKLAAVNRAAKAGVEAGLPPEFATALAHAAVDPSELRSLLRRPTRVNIAGGVIEAIDLDLYVPGLVPLPTNNRTMEKRVYPAAGADGYAGPLTGPRSPSGETATLWIEGEDVSHVQDETERAREFILANNPLRESIAARGIAMPVNVVFFELRHRDGEPSMPLLGTADGSSRITNAHYVLGLTDPQTHYHFPTNRDDYRRFIGSISEADPDALRPAARRRLIRQRNALITPARVFLRFTPTRGGYDYARAVNAFVGMLHVDPPRPWSQTGKLEAMAEAVLDVLRSADVLDDPVHDYLAGLLTPEQAEDEGLPVERDEQAAFVLSALLRERHRELVEQGIRDVTAKKSVSPGRRTDVIAELALRPTRSIATTLDAKDAERQRAERMRAAYLRCARLTRYATVEWKVTSRSPEKLLKAAVEELRADPTGSHADPSRWVNRLELAAVAQYHLTAWGGLRREAMGNTGADKRGPQQILEAMLGDEQGLRLLAQAIIDGRAGVQPRRVTESGDFQRGVRDEYGSWHEDPAGKPMPIEDEWLRYEVYATGTTLPRPVTPPNETPRMKAARLKSQIAQYIEQINLDVDELANVEEAQGGPLLDKEGWAKPNELLNHIMNTHSQISYWARVAERQMARSTG</sequence>
<proteinExistence type="predicted"/>
<gene>
    <name evidence="2" type="ORF">SAMN05216481_103377</name>
</gene>
<organism evidence="2 3">
    <name type="scientific">Streptomyces radiopugnans</name>
    <dbReference type="NCBI Taxonomy" id="403935"/>
    <lineage>
        <taxon>Bacteria</taxon>
        <taxon>Bacillati</taxon>
        <taxon>Actinomycetota</taxon>
        <taxon>Actinomycetes</taxon>
        <taxon>Kitasatosporales</taxon>
        <taxon>Streptomycetaceae</taxon>
        <taxon>Streptomyces</taxon>
    </lineage>
</organism>